<evidence type="ECO:0000313" key="2">
    <source>
        <dbReference type="Proteomes" id="UP001565368"/>
    </source>
</evidence>
<dbReference type="EMBL" id="JBBXJM010000001">
    <property type="protein sequence ID" value="KAL1412301.1"/>
    <property type="molecule type" value="Genomic_DNA"/>
</dbReference>
<dbReference type="GeneID" id="95981088"/>
<accession>A0ABR3QC44</accession>
<evidence type="ECO:0000313" key="1">
    <source>
        <dbReference type="EMBL" id="KAL1412301.1"/>
    </source>
</evidence>
<organism evidence="1 2">
    <name type="scientific">Vanrija albida</name>
    <dbReference type="NCBI Taxonomy" id="181172"/>
    <lineage>
        <taxon>Eukaryota</taxon>
        <taxon>Fungi</taxon>
        <taxon>Dikarya</taxon>
        <taxon>Basidiomycota</taxon>
        <taxon>Agaricomycotina</taxon>
        <taxon>Tremellomycetes</taxon>
        <taxon>Trichosporonales</taxon>
        <taxon>Trichosporonaceae</taxon>
        <taxon>Vanrija</taxon>
    </lineage>
</organism>
<protein>
    <recommendedName>
        <fullName evidence="3">F-box domain-containing protein</fullName>
    </recommendedName>
</protein>
<keyword evidence="2" id="KW-1185">Reference proteome</keyword>
<comment type="caution">
    <text evidence="1">The sequence shown here is derived from an EMBL/GenBank/DDBJ whole genome shotgun (WGS) entry which is preliminary data.</text>
</comment>
<proteinExistence type="predicted"/>
<name>A0ABR3QC44_9TREE</name>
<sequence length="302" mass="33977">MPTTIDHTAYPYLIDIIIEFASVPAQLKLRQTSRSFRERIDARRCKHVVLLSIKGTADGWLHAPSASNPFEADGERLLRVHGFPLGLSAPAARTLDLVGRPQHAHEPPYVLLSQFSTITTFRRFGEAVRRPYPELSGHVHTLVDCTQGGEIALVRGVRRYILHSLWDEAAPYAQIWFPPPGRDKVSLGGVEEITLVLWPFKSTSVERRRLIDDLLWMLRERAGCPSRFTVVGLEKVHPSQVKYGSQLETAQRGDVRALADALDGYDSRPYLTLEQWQESLSDEERDILCPPGLGNCRPPAKV</sequence>
<evidence type="ECO:0008006" key="3">
    <source>
        <dbReference type="Google" id="ProtNLM"/>
    </source>
</evidence>
<gene>
    <name evidence="1" type="ORF">Q8F55_000045</name>
</gene>
<dbReference type="RefSeq" id="XP_069212245.1">
    <property type="nucleotide sequence ID" value="XM_069348701.1"/>
</dbReference>
<dbReference type="Proteomes" id="UP001565368">
    <property type="component" value="Unassembled WGS sequence"/>
</dbReference>
<reference evidence="1 2" key="1">
    <citation type="submission" date="2023-08" db="EMBL/GenBank/DDBJ databases">
        <title>Annotated Genome Sequence of Vanrija albida AlHP1.</title>
        <authorList>
            <person name="Herzog R."/>
        </authorList>
    </citation>
    <scope>NUCLEOTIDE SEQUENCE [LARGE SCALE GENOMIC DNA]</scope>
    <source>
        <strain evidence="1 2">AlHP1</strain>
    </source>
</reference>